<dbReference type="Gene3D" id="3.40.50.1820">
    <property type="entry name" value="alpha/beta hydrolase"/>
    <property type="match status" value="1"/>
</dbReference>
<keyword evidence="3" id="KW-1185">Reference proteome</keyword>
<evidence type="ECO:0000313" key="2">
    <source>
        <dbReference type="EMBL" id="NBG89438.1"/>
    </source>
</evidence>
<dbReference type="PANTHER" id="PTHR43689:SF8">
    <property type="entry name" value="ALPHA_BETA-HYDROLASES SUPERFAMILY PROTEIN"/>
    <property type="match status" value="1"/>
</dbReference>
<dbReference type="PRINTS" id="PR00111">
    <property type="entry name" value="ABHYDROLASE"/>
</dbReference>
<keyword evidence="2" id="KW-0378">Hydrolase</keyword>
<dbReference type="Pfam" id="PF00561">
    <property type="entry name" value="Abhydrolase_1"/>
    <property type="match status" value="1"/>
</dbReference>
<dbReference type="GO" id="GO:0016787">
    <property type="term" value="F:hydrolase activity"/>
    <property type="evidence" value="ECO:0007669"/>
    <property type="project" value="UniProtKB-KW"/>
</dbReference>
<name>A0AA43XM96_9CLOT</name>
<accession>A0AA43XM96</accession>
<dbReference type="RefSeq" id="WP_160723116.1">
    <property type="nucleotide sequence ID" value="NZ_SUMG01000025.1"/>
</dbReference>
<dbReference type="AlphaFoldDB" id="A0AA43XM96"/>
<evidence type="ECO:0000259" key="1">
    <source>
        <dbReference type="Pfam" id="PF00561"/>
    </source>
</evidence>
<sequence length="327" mass="36931">MALKKKMLLTVLTLLLILQTIPFLIPLSEAWEENPSTPFQNSRWSKVEGIDLHYRTWLPGIIEHNPIVYIHGLGGSTFSWRYNVEPFIKEGFPVIALDLPTFGYSTRDTGLSHSQENRSQWVFGLLDVLETEYEFFSEGYHLVGHSMGGGVITAMALDNPEKIQTLTYVAGAVINEPGKVQGLLSYPPFKRTISVLGEHIFFTESRLEGVLSSAYGEEINQEILEGYLQPLRLSGTGRAWGDLVTSTTSFQEEDISHISIPTFLIWGEEDSWVPLEEGIRLKKLLQNSELSVIEGSGHTPMETDREEFNKRLLQFLSYKEKDDSGTE</sequence>
<dbReference type="InterPro" id="IPR029058">
    <property type="entry name" value="AB_hydrolase_fold"/>
</dbReference>
<organism evidence="2 3">
    <name type="scientific">Isachenkonia alkalipeptolytica</name>
    <dbReference type="NCBI Taxonomy" id="2565777"/>
    <lineage>
        <taxon>Bacteria</taxon>
        <taxon>Bacillati</taxon>
        <taxon>Bacillota</taxon>
        <taxon>Clostridia</taxon>
        <taxon>Eubacteriales</taxon>
        <taxon>Clostridiaceae</taxon>
        <taxon>Isachenkonia</taxon>
    </lineage>
</organism>
<feature type="domain" description="AB hydrolase-1" evidence="1">
    <location>
        <begin position="65"/>
        <end position="302"/>
    </location>
</feature>
<proteinExistence type="predicted"/>
<dbReference type="InterPro" id="IPR000639">
    <property type="entry name" value="Epox_hydrolase-like"/>
</dbReference>
<dbReference type="InterPro" id="IPR000073">
    <property type="entry name" value="AB_hydrolase_1"/>
</dbReference>
<reference evidence="2 3" key="1">
    <citation type="submission" date="2019-04" db="EMBL/GenBank/DDBJ databases">
        <title>Isachenkonia alkalipeptolytica gen. nov. sp. nov. a new anaerobic, alkiliphilic organothrophic bacterium capable to reduce synthesized ferrihydrite isolated from a soda lake.</title>
        <authorList>
            <person name="Toshchakov S.V."/>
            <person name="Zavarzina D.G."/>
            <person name="Zhilina T.N."/>
            <person name="Kostrikina N.A."/>
            <person name="Kublanov I.V."/>
        </authorList>
    </citation>
    <scope>NUCLEOTIDE SEQUENCE [LARGE SCALE GENOMIC DNA]</scope>
    <source>
        <strain evidence="2 3">Z-1701</strain>
    </source>
</reference>
<protein>
    <submittedName>
        <fullName evidence="2">Alpha/beta hydrolase</fullName>
    </submittedName>
</protein>
<gene>
    <name evidence="2" type="ORF">ISALK_13155</name>
</gene>
<dbReference type="EMBL" id="SUMG01000025">
    <property type="protein sequence ID" value="NBG89438.1"/>
    <property type="molecule type" value="Genomic_DNA"/>
</dbReference>
<evidence type="ECO:0000313" key="3">
    <source>
        <dbReference type="Proteomes" id="UP000449710"/>
    </source>
</evidence>
<dbReference type="SUPFAM" id="SSF53474">
    <property type="entry name" value="alpha/beta-Hydrolases"/>
    <property type="match status" value="1"/>
</dbReference>
<comment type="caution">
    <text evidence="2">The sequence shown here is derived from an EMBL/GenBank/DDBJ whole genome shotgun (WGS) entry which is preliminary data.</text>
</comment>
<dbReference type="PRINTS" id="PR00412">
    <property type="entry name" value="EPOXHYDRLASE"/>
</dbReference>
<dbReference type="Proteomes" id="UP000449710">
    <property type="component" value="Unassembled WGS sequence"/>
</dbReference>
<dbReference type="PANTHER" id="PTHR43689">
    <property type="entry name" value="HYDROLASE"/>
    <property type="match status" value="1"/>
</dbReference>